<proteinExistence type="predicted"/>
<dbReference type="PANTHER" id="PTHR36509">
    <property type="entry name" value="BLL3101 PROTEIN"/>
    <property type="match status" value="1"/>
</dbReference>
<feature type="domain" description="DUF1214" evidence="1">
    <location>
        <begin position="318"/>
        <end position="422"/>
    </location>
</feature>
<reference evidence="3" key="1">
    <citation type="submission" date="2023-07" db="EMBL/GenBank/DDBJ databases">
        <title>Bacterial whole genome sequence for Sphingobium sp. HBC34.</title>
        <authorList>
            <person name="Le V."/>
            <person name="Ko S.-R."/>
            <person name="Ahn C.-Y."/>
            <person name="Oh H.-M."/>
        </authorList>
    </citation>
    <scope>NUCLEOTIDE SEQUENCE</scope>
    <source>
        <strain evidence="3">HBC34</strain>
    </source>
</reference>
<organism evidence="3 4">
    <name type="scientific">Sphingobium cyanobacteriorum</name>
    <dbReference type="NCBI Taxonomy" id="3063954"/>
    <lineage>
        <taxon>Bacteria</taxon>
        <taxon>Pseudomonadati</taxon>
        <taxon>Pseudomonadota</taxon>
        <taxon>Alphaproteobacteria</taxon>
        <taxon>Sphingomonadales</taxon>
        <taxon>Sphingomonadaceae</taxon>
        <taxon>Sphingobium</taxon>
    </lineage>
</organism>
<evidence type="ECO:0000259" key="1">
    <source>
        <dbReference type="Pfam" id="PF06742"/>
    </source>
</evidence>
<evidence type="ECO:0000259" key="2">
    <source>
        <dbReference type="Pfam" id="PF06863"/>
    </source>
</evidence>
<accession>A0ABT8ZM40</accession>
<gene>
    <name evidence="3" type="ORF">Q4610_11185</name>
</gene>
<dbReference type="Pfam" id="PF06742">
    <property type="entry name" value="DUF1214"/>
    <property type="match status" value="1"/>
</dbReference>
<name>A0ABT8ZM40_9SPHN</name>
<dbReference type="InterPro" id="IPR037049">
    <property type="entry name" value="DUF1214_C_sf"/>
</dbReference>
<dbReference type="InterPro" id="IPR010621">
    <property type="entry name" value="DUF1214"/>
</dbReference>
<dbReference type="Gene3D" id="2.60.120.600">
    <property type="entry name" value="Domain of unknown function DUF1214, C-terminal domain"/>
    <property type="match status" value="1"/>
</dbReference>
<comment type="caution">
    <text evidence="3">The sequence shown here is derived from an EMBL/GenBank/DDBJ whole genome shotgun (WGS) entry which is preliminary data.</text>
</comment>
<dbReference type="InterPro" id="IPR037050">
    <property type="entry name" value="DUF1254_sf"/>
</dbReference>
<dbReference type="Proteomes" id="UP001176471">
    <property type="component" value="Unassembled WGS sequence"/>
</dbReference>
<dbReference type="PANTHER" id="PTHR36509:SF2">
    <property type="entry name" value="BLL3101 PROTEIN"/>
    <property type="match status" value="1"/>
</dbReference>
<protein>
    <submittedName>
        <fullName evidence="3">DUF1254 domain-containing protein</fullName>
    </submittedName>
</protein>
<dbReference type="RefSeq" id="WP_304536031.1">
    <property type="nucleotide sequence ID" value="NZ_JAUQOM010000004.1"/>
</dbReference>
<evidence type="ECO:0000313" key="3">
    <source>
        <dbReference type="EMBL" id="MDO7835607.1"/>
    </source>
</evidence>
<feature type="domain" description="DUF1254" evidence="2">
    <location>
        <begin position="41"/>
        <end position="174"/>
    </location>
</feature>
<sequence length="444" mass="49972">MTETLTPQAARAIAEEAFIYAYPIVHGYRAIHWLGVRKGGFNRLDHYRHIIDPADDLNKEVQINLDTLYTLVPFDMRREPLVLTVPAFPDRYFSVQFSDFYMHNYAWLGTRTTGQGGGRYLLAGPDWSGETPDGVDAVIPCDTAISYFIIRILCRGKDDEPAVNAIQDQFKLEPLSAFLGVEAPPPAPDPAWMWPSKTMFSSIDIYSYFNYLLRFLEPREDERDLFVDFARIHIGWGKNFDIEAFAPPVQQAIRDGAQAAFDRIRARAASPGKVVNGWYLVPRIRGDRDLLSGSSEKRFTRAVQARVGIYGTDLEECVYLPTEHEADGSVIDASVADYVLTLEPPIPVSGFWSVTVYAADTQFLVPNAIDRYALGDRDPLIVDPDGKIRIHLQHGAPLADRMANWLPVPACPLLIVLRLYIPFRDVVEGRYIPAPVIRTRVLAA</sequence>
<dbReference type="Pfam" id="PF06863">
    <property type="entry name" value="DUF1254"/>
    <property type="match status" value="1"/>
</dbReference>
<dbReference type="EMBL" id="JAUQOM010000004">
    <property type="protein sequence ID" value="MDO7835607.1"/>
    <property type="molecule type" value="Genomic_DNA"/>
</dbReference>
<dbReference type="InterPro" id="IPR010679">
    <property type="entry name" value="DUF1254"/>
</dbReference>
<keyword evidence="4" id="KW-1185">Reference proteome</keyword>
<dbReference type="SUPFAM" id="SSF160935">
    <property type="entry name" value="VPA0735-like"/>
    <property type="match status" value="1"/>
</dbReference>
<evidence type="ECO:0000313" key="4">
    <source>
        <dbReference type="Proteomes" id="UP001176471"/>
    </source>
</evidence>
<dbReference type="Gene3D" id="2.60.40.1610">
    <property type="entry name" value="Domain of unknown function DUF1254"/>
    <property type="match status" value="1"/>
</dbReference>